<dbReference type="HOGENOM" id="CLU_059051_0_0_1"/>
<feature type="region of interest" description="Disordered" evidence="1">
    <location>
        <begin position="13"/>
        <end position="68"/>
    </location>
</feature>
<keyword evidence="3" id="KW-1185">Reference proteome</keyword>
<dbReference type="AlphaFoldDB" id="A0A0C9TUM7"/>
<reference evidence="2 3" key="1">
    <citation type="submission" date="2014-06" db="EMBL/GenBank/DDBJ databases">
        <authorList>
            <consortium name="DOE Joint Genome Institute"/>
            <person name="Kuo A."/>
            <person name="Kohler A."/>
            <person name="Nagy L.G."/>
            <person name="Floudas D."/>
            <person name="Copeland A."/>
            <person name="Barry K.W."/>
            <person name="Cichocki N."/>
            <person name="Veneault-Fourrey C."/>
            <person name="LaButti K."/>
            <person name="Lindquist E.A."/>
            <person name="Lipzen A."/>
            <person name="Lundell T."/>
            <person name="Morin E."/>
            <person name="Murat C."/>
            <person name="Sun H."/>
            <person name="Tunlid A."/>
            <person name="Henrissat B."/>
            <person name="Grigoriev I.V."/>
            <person name="Hibbett D.S."/>
            <person name="Martin F."/>
            <person name="Nordberg H.P."/>
            <person name="Cantor M.N."/>
            <person name="Hua S.X."/>
        </authorList>
    </citation>
    <scope>NUCLEOTIDE SEQUENCE [LARGE SCALE GENOMIC DNA]</scope>
    <source>
        <strain evidence="2 3">ATCC 200175</strain>
    </source>
</reference>
<dbReference type="EMBL" id="KN819379">
    <property type="protein sequence ID" value="KIJ11477.1"/>
    <property type="molecule type" value="Genomic_DNA"/>
</dbReference>
<reference evidence="3" key="2">
    <citation type="submission" date="2015-01" db="EMBL/GenBank/DDBJ databases">
        <title>Evolutionary Origins and Diversification of the Mycorrhizal Mutualists.</title>
        <authorList>
            <consortium name="DOE Joint Genome Institute"/>
            <consortium name="Mycorrhizal Genomics Consortium"/>
            <person name="Kohler A."/>
            <person name="Kuo A."/>
            <person name="Nagy L.G."/>
            <person name="Floudas D."/>
            <person name="Copeland A."/>
            <person name="Barry K.W."/>
            <person name="Cichocki N."/>
            <person name="Veneault-Fourrey C."/>
            <person name="LaButti K."/>
            <person name="Lindquist E.A."/>
            <person name="Lipzen A."/>
            <person name="Lundell T."/>
            <person name="Morin E."/>
            <person name="Murat C."/>
            <person name="Riley R."/>
            <person name="Ohm R."/>
            <person name="Sun H."/>
            <person name="Tunlid A."/>
            <person name="Henrissat B."/>
            <person name="Grigoriev I.V."/>
            <person name="Hibbett D.S."/>
            <person name="Martin F."/>
        </authorList>
    </citation>
    <scope>NUCLEOTIDE SEQUENCE [LARGE SCALE GENOMIC DNA]</scope>
    <source>
        <strain evidence="3">ATCC 200175</strain>
    </source>
</reference>
<evidence type="ECO:0000313" key="2">
    <source>
        <dbReference type="EMBL" id="KIJ11477.1"/>
    </source>
</evidence>
<protein>
    <submittedName>
        <fullName evidence="2">Uncharacterized protein</fullName>
    </submittedName>
</protein>
<evidence type="ECO:0000313" key="3">
    <source>
        <dbReference type="Proteomes" id="UP000053647"/>
    </source>
</evidence>
<evidence type="ECO:0000256" key="1">
    <source>
        <dbReference type="SAM" id="MobiDB-lite"/>
    </source>
</evidence>
<feature type="compositionally biased region" description="Acidic residues" evidence="1">
    <location>
        <begin position="292"/>
        <end position="306"/>
    </location>
</feature>
<feature type="region of interest" description="Disordered" evidence="1">
    <location>
        <begin position="275"/>
        <end position="318"/>
    </location>
</feature>
<name>A0A0C9TUM7_PAXIN</name>
<proteinExistence type="predicted"/>
<dbReference type="Proteomes" id="UP000053647">
    <property type="component" value="Unassembled WGS sequence"/>
</dbReference>
<sequence length="401" mass="43859">MSLLSRFVLDQGLTAAADGPQTGENSEGEPGGGSGLNNNSSAATARNGTLPGRASSLTPSPPATPQRRSRVESLEANAEHVAKRRKQFAAKVCREKGLPEGALDAFAVMDAAEMAITTYATLLAKKQEQEKNDAFHYICSEEFKDILKDRLRSCLLSPNLTAYVIDLASNVFAYAKKNLSMLKIPPGAIEDPELLDHIDMLIKEILTSQRSNVKQKLSNSINIKLHISVLAKSLAPSGFYEITTAHWCRFSFLRASMTSFDTIVDECAATATAQRKKVRRKRTRRSAAAEAPAEEEEAAGNEDESVTNEGAIDGNGGPDKRIWTNSDFWEYVDCLLADLRATAVANEQTAEGRKKYIKLIFTTCLQNDMKTYVGTVSQAAVPASENVTVQWQNAIHNELVW</sequence>
<accession>A0A0C9TUM7</accession>
<organism evidence="2 3">
    <name type="scientific">Paxillus involutus ATCC 200175</name>
    <dbReference type="NCBI Taxonomy" id="664439"/>
    <lineage>
        <taxon>Eukaryota</taxon>
        <taxon>Fungi</taxon>
        <taxon>Dikarya</taxon>
        <taxon>Basidiomycota</taxon>
        <taxon>Agaricomycotina</taxon>
        <taxon>Agaricomycetes</taxon>
        <taxon>Agaricomycetidae</taxon>
        <taxon>Boletales</taxon>
        <taxon>Paxilineae</taxon>
        <taxon>Paxillaceae</taxon>
        <taxon>Paxillus</taxon>
    </lineage>
</organism>
<feature type="compositionally biased region" description="Basic residues" evidence="1">
    <location>
        <begin position="275"/>
        <end position="285"/>
    </location>
</feature>
<dbReference type="OrthoDB" id="3177248at2759"/>
<gene>
    <name evidence="2" type="ORF">PAXINDRAFT_15687</name>
</gene>